<dbReference type="Gene3D" id="1.10.10.60">
    <property type="entry name" value="Homeodomain-like"/>
    <property type="match status" value="1"/>
</dbReference>
<organism evidence="2">
    <name type="scientific">bioreactor metagenome</name>
    <dbReference type="NCBI Taxonomy" id="1076179"/>
    <lineage>
        <taxon>unclassified sequences</taxon>
        <taxon>metagenomes</taxon>
        <taxon>ecological metagenomes</taxon>
    </lineage>
</organism>
<gene>
    <name evidence="2" type="ORF">SDC9_59750</name>
</gene>
<feature type="compositionally biased region" description="Low complexity" evidence="1">
    <location>
        <begin position="1"/>
        <end position="13"/>
    </location>
</feature>
<protein>
    <submittedName>
        <fullName evidence="2">Uncharacterized protein</fullName>
    </submittedName>
</protein>
<dbReference type="EMBL" id="VSSQ01002113">
    <property type="protein sequence ID" value="MPM13393.1"/>
    <property type="molecule type" value="Genomic_DNA"/>
</dbReference>
<dbReference type="AlphaFoldDB" id="A0A644XGV3"/>
<comment type="caution">
    <text evidence="2">The sequence shown here is derived from an EMBL/GenBank/DDBJ whole genome shotgun (WGS) entry which is preliminary data.</text>
</comment>
<name>A0A644XGV3_9ZZZZ</name>
<dbReference type="Pfam" id="PF13384">
    <property type="entry name" value="HTH_23"/>
    <property type="match status" value="1"/>
</dbReference>
<feature type="region of interest" description="Disordered" evidence="1">
    <location>
        <begin position="137"/>
        <end position="156"/>
    </location>
</feature>
<evidence type="ECO:0000313" key="2">
    <source>
        <dbReference type="EMBL" id="MPM13393.1"/>
    </source>
</evidence>
<sequence>MATKSAASETTKAAVDKGGRPKKEISKKTFQGLLDIGATQEEICTVLGISRSTLSRWCQSTYGEGFAQVHKKGSSSFKVSVRRNLFNLSKRSSAAAIFLSKQTLGYTDNPVPIPSGTEQQTFQRALSKAAKLWDGDAQPVMATDGEEAADEAGAGQ</sequence>
<accession>A0A644XGV3</accession>
<reference evidence="2" key="1">
    <citation type="submission" date="2019-08" db="EMBL/GenBank/DDBJ databases">
        <authorList>
            <person name="Kucharzyk K."/>
            <person name="Murdoch R.W."/>
            <person name="Higgins S."/>
            <person name="Loffler F."/>
        </authorList>
    </citation>
    <scope>NUCLEOTIDE SEQUENCE</scope>
</reference>
<evidence type="ECO:0000256" key="1">
    <source>
        <dbReference type="SAM" id="MobiDB-lite"/>
    </source>
</evidence>
<feature type="region of interest" description="Disordered" evidence="1">
    <location>
        <begin position="1"/>
        <end position="22"/>
    </location>
</feature>
<proteinExistence type="predicted"/>